<dbReference type="AlphaFoldDB" id="A0A8T0NPJ3"/>
<comment type="caution">
    <text evidence="1">The sequence shown here is derived from an EMBL/GenBank/DDBJ whole genome shotgun (WGS) entry which is preliminary data.</text>
</comment>
<reference evidence="1" key="1">
    <citation type="submission" date="2020-05" db="EMBL/GenBank/DDBJ databases">
        <title>WGS assembly of Panicum virgatum.</title>
        <authorList>
            <person name="Lovell J.T."/>
            <person name="Jenkins J."/>
            <person name="Shu S."/>
            <person name="Juenger T.E."/>
            <person name="Schmutz J."/>
        </authorList>
    </citation>
    <scope>NUCLEOTIDE SEQUENCE</scope>
    <source>
        <strain evidence="1">AP13</strain>
    </source>
</reference>
<name>A0A8T0NPJ3_PANVG</name>
<evidence type="ECO:0000313" key="2">
    <source>
        <dbReference type="Proteomes" id="UP000823388"/>
    </source>
</evidence>
<organism evidence="1 2">
    <name type="scientific">Panicum virgatum</name>
    <name type="common">Blackwell switchgrass</name>
    <dbReference type="NCBI Taxonomy" id="38727"/>
    <lineage>
        <taxon>Eukaryota</taxon>
        <taxon>Viridiplantae</taxon>
        <taxon>Streptophyta</taxon>
        <taxon>Embryophyta</taxon>
        <taxon>Tracheophyta</taxon>
        <taxon>Spermatophyta</taxon>
        <taxon>Magnoliopsida</taxon>
        <taxon>Liliopsida</taxon>
        <taxon>Poales</taxon>
        <taxon>Poaceae</taxon>
        <taxon>PACMAD clade</taxon>
        <taxon>Panicoideae</taxon>
        <taxon>Panicodae</taxon>
        <taxon>Paniceae</taxon>
        <taxon>Panicinae</taxon>
        <taxon>Panicum</taxon>
        <taxon>Panicum sect. Hiantes</taxon>
    </lineage>
</organism>
<evidence type="ECO:0000313" key="1">
    <source>
        <dbReference type="EMBL" id="KAG2548724.1"/>
    </source>
</evidence>
<sequence>MQTRPTEHTEPRRPCQRCTFDMLAVHRSARLAKKPSMPVTERAQHNLCRKLGLTDDDYTPIEEVLREFMAMFRGPLPDNIVAALTTIFCLDDDDTDLLDEALLQHTGTAVAEINSTDVTTST</sequence>
<keyword evidence="2" id="KW-1185">Reference proteome</keyword>
<dbReference type="EMBL" id="CM029053">
    <property type="protein sequence ID" value="KAG2548724.1"/>
    <property type="molecule type" value="Genomic_DNA"/>
</dbReference>
<gene>
    <name evidence="1" type="ORF">PVAP13_9KG227100</name>
</gene>
<proteinExistence type="predicted"/>
<accession>A0A8T0NPJ3</accession>
<dbReference type="Proteomes" id="UP000823388">
    <property type="component" value="Chromosome 9K"/>
</dbReference>
<protein>
    <submittedName>
        <fullName evidence="1">Uncharacterized protein</fullName>
    </submittedName>
</protein>